<keyword evidence="2" id="KW-1185">Reference proteome</keyword>
<dbReference type="AlphaFoldDB" id="A0A2U9B0J1"/>
<organism evidence="1 2">
    <name type="scientific">Scophthalmus maximus</name>
    <name type="common">Turbot</name>
    <name type="synonym">Psetta maxima</name>
    <dbReference type="NCBI Taxonomy" id="52904"/>
    <lineage>
        <taxon>Eukaryota</taxon>
        <taxon>Metazoa</taxon>
        <taxon>Chordata</taxon>
        <taxon>Craniata</taxon>
        <taxon>Vertebrata</taxon>
        <taxon>Euteleostomi</taxon>
        <taxon>Actinopterygii</taxon>
        <taxon>Neopterygii</taxon>
        <taxon>Teleostei</taxon>
        <taxon>Neoteleostei</taxon>
        <taxon>Acanthomorphata</taxon>
        <taxon>Carangaria</taxon>
        <taxon>Pleuronectiformes</taxon>
        <taxon>Pleuronectoidei</taxon>
        <taxon>Scophthalmidae</taxon>
        <taxon>Scophthalmus</taxon>
    </lineage>
</organism>
<gene>
    <name evidence="1" type="ORF">SMAX5B_010557</name>
</gene>
<protein>
    <submittedName>
        <fullName evidence="1">Uncharacterized protein</fullName>
    </submittedName>
</protein>
<dbReference type="Proteomes" id="UP000246464">
    <property type="component" value="Chromosome 2"/>
</dbReference>
<proteinExistence type="predicted"/>
<accession>A0A2U9B0J1</accession>
<evidence type="ECO:0000313" key="1">
    <source>
        <dbReference type="EMBL" id="AWO97416.1"/>
    </source>
</evidence>
<name>A0A2U9B0J1_SCOMX</name>
<sequence>MTSSDWRTLSLGEPRGLRVLGIYCRSQPSVKSVCMAAILSVLSALQHKLMVSLGITVKPYREVEVLRGQAGLPPKESNCDITVGEKSEPVVQSFRLSGLARVDAASSVVAMGVCVVAEHCGGLDGDLQAGSGWSVVM</sequence>
<reference evidence="1 2" key="1">
    <citation type="submission" date="2017-12" db="EMBL/GenBank/DDBJ databases">
        <title>Integrating genomic resources of turbot (Scophthalmus maximus) in depth evaluation of genetic and physical mapping variation across individuals.</title>
        <authorList>
            <person name="Martinez P."/>
        </authorList>
    </citation>
    <scope>NUCLEOTIDE SEQUENCE [LARGE SCALE GENOMIC DNA]</scope>
</reference>
<dbReference type="EMBL" id="CP026244">
    <property type="protein sequence ID" value="AWO97416.1"/>
    <property type="molecule type" value="Genomic_DNA"/>
</dbReference>
<evidence type="ECO:0000313" key="2">
    <source>
        <dbReference type="Proteomes" id="UP000246464"/>
    </source>
</evidence>